<dbReference type="InterPro" id="IPR000276">
    <property type="entry name" value="GPCR_Rhodpsn"/>
</dbReference>
<comment type="caution">
    <text evidence="11">The sequence shown here is derived from an EMBL/GenBank/DDBJ whole genome shotgun (WGS) entry which is preliminary data.</text>
</comment>
<evidence type="ECO:0000256" key="1">
    <source>
        <dbReference type="ARBA" id="ARBA00004141"/>
    </source>
</evidence>
<evidence type="ECO:0000256" key="2">
    <source>
        <dbReference type="ARBA" id="ARBA00022692"/>
    </source>
</evidence>
<feature type="transmembrane region" description="Helical" evidence="9">
    <location>
        <begin position="462"/>
        <end position="485"/>
    </location>
</feature>
<evidence type="ECO:0000256" key="6">
    <source>
        <dbReference type="ARBA" id="ARBA00023170"/>
    </source>
</evidence>
<reference evidence="11" key="1">
    <citation type="submission" date="2021-02" db="EMBL/GenBank/DDBJ databases">
        <authorList>
            <person name="Nowell W R."/>
        </authorList>
    </citation>
    <scope>NUCLEOTIDE SEQUENCE</scope>
</reference>
<dbReference type="EMBL" id="CAJNOM010002044">
    <property type="protein sequence ID" value="CAF1625357.1"/>
    <property type="molecule type" value="Genomic_DNA"/>
</dbReference>
<dbReference type="Proteomes" id="UP000663877">
    <property type="component" value="Unassembled WGS sequence"/>
</dbReference>
<feature type="transmembrane region" description="Helical" evidence="9">
    <location>
        <begin position="153"/>
        <end position="174"/>
    </location>
</feature>
<evidence type="ECO:0000256" key="9">
    <source>
        <dbReference type="SAM" id="Phobius"/>
    </source>
</evidence>
<feature type="domain" description="G-protein coupled receptors family 1 profile" evidence="10">
    <location>
        <begin position="91"/>
        <end position="482"/>
    </location>
</feature>
<feature type="transmembrane region" description="Helical" evidence="9">
    <location>
        <begin position="408"/>
        <end position="433"/>
    </location>
</feature>
<evidence type="ECO:0000313" key="11">
    <source>
        <dbReference type="EMBL" id="CAF0780719.1"/>
    </source>
</evidence>
<keyword evidence="14" id="KW-1185">Reference proteome</keyword>
<dbReference type="Pfam" id="PF00001">
    <property type="entry name" value="7tm_1"/>
    <property type="match status" value="1"/>
</dbReference>
<organism evidence="11 14">
    <name type="scientific">Adineta steineri</name>
    <dbReference type="NCBI Taxonomy" id="433720"/>
    <lineage>
        <taxon>Eukaryota</taxon>
        <taxon>Metazoa</taxon>
        <taxon>Spiralia</taxon>
        <taxon>Gnathifera</taxon>
        <taxon>Rotifera</taxon>
        <taxon>Eurotatoria</taxon>
        <taxon>Bdelloidea</taxon>
        <taxon>Adinetida</taxon>
        <taxon>Adinetidae</taxon>
        <taxon>Adineta</taxon>
    </lineage>
</organism>
<dbReference type="PROSITE" id="PS00237">
    <property type="entry name" value="G_PROTEIN_RECEP_F1_1"/>
    <property type="match status" value="1"/>
</dbReference>
<keyword evidence="4 8" id="KW-0297">G-protein coupled receptor</keyword>
<evidence type="ECO:0000256" key="8">
    <source>
        <dbReference type="RuleBase" id="RU000688"/>
    </source>
</evidence>
<evidence type="ECO:0000256" key="7">
    <source>
        <dbReference type="ARBA" id="ARBA00023224"/>
    </source>
</evidence>
<dbReference type="GO" id="GO:0005886">
    <property type="term" value="C:plasma membrane"/>
    <property type="evidence" value="ECO:0007669"/>
    <property type="project" value="TreeGrafter"/>
</dbReference>
<evidence type="ECO:0000256" key="4">
    <source>
        <dbReference type="ARBA" id="ARBA00023040"/>
    </source>
</evidence>
<accession>A0A813RI82</accession>
<dbReference type="AlphaFoldDB" id="A0A813RI82"/>
<dbReference type="Gene3D" id="1.20.1070.10">
    <property type="entry name" value="Rhodopsin 7-helix transmembrane proteins"/>
    <property type="match status" value="2"/>
</dbReference>
<evidence type="ECO:0000313" key="13">
    <source>
        <dbReference type="EMBL" id="CAF1625357.1"/>
    </source>
</evidence>
<sequence>MDENTQNTTRELLRYILSLTDVERHAVSVHSTCQFIHCTFPINDLGDHNIACGVTPAATTSDVRKENLFSLIAKHIHLYIYPLFILMGILGNSLSCFIMFLNVRRSGYPTSLYLTILAFVDCLFLLGSAIPDWLAQVDYKLDIKHLSDFSCRFVYWFGHFTTHLSAGLVVGVTVERFIAVQYPLIAHKVNTVTHTRIVLIVLIIFFFLLDSPVLILVKHFKEYGFNVHTCNNDTGYTYEKPVIVRCALTNRRYEQAWVYVDLAVYTLIPFFIIVTLNSLIIRRLIDAQRFRQRMFSFNNNNTSRYDQQDIKHRHYSESHEAIELIEAHQRHSRRFQSTLETQPLAIMLRPQLSQIDERRMRFNTKQSSISTELSTLSFELKLRSHHRFEISSIRHKSMHTSNSNNTRLTILLLFVSCSFLALTLPAVVLNLIMSRKSKTLSSTFYNNHLSSKTTDNNRSDKIYYTIARLLMIINHSINFILYFVLGKRFRRDLKQLFTGYWRKLYRSRYSNK</sequence>
<keyword evidence="7 8" id="KW-0807">Transducer</keyword>
<dbReference type="EMBL" id="CAJNOI010001711">
    <property type="protein sequence ID" value="CAF1433941.1"/>
    <property type="molecule type" value="Genomic_DNA"/>
</dbReference>
<name>A0A813RI82_9BILA</name>
<dbReference type="InterPro" id="IPR017452">
    <property type="entry name" value="GPCR_Rhodpsn_7TM"/>
</dbReference>
<gene>
    <name evidence="12" type="ORF">BJG266_LOCUS39498</name>
    <name evidence="11" type="ORF">QVE165_LOCUS3143</name>
    <name evidence="13" type="ORF">QVE165_LOCUS56399</name>
</gene>
<feature type="transmembrane region" description="Helical" evidence="9">
    <location>
        <begin position="112"/>
        <end position="133"/>
    </location>
</feature>
<comment type="subcellular location">
    <subcellularLocation>
        <location evidence="1">Membrane</location>
        <topology evidence="1">Multi-pass membrane protein</topology>
    </subcellularLocation>
</comment>
<dbReference type="Proteomes" id="UP000663832">
    <property type="component" value="Unassembled WGS sequence"/>
</dbReference>
<dbReference type="PANTHER" id="PTHR24243:SF230">
    <property type="entry name" value="G-PROTEIN COUPLED RECEPTORS FAMILY 1 PROFILE DOMAIN-CONTAINING PROTEIN"/>
    <property type="match status" value="1"/>
</dbReference>
<feature type="transmembrane region" description="Helical" evidence="9">
    <location>
        <begin position="78"/>
        <end position="100"/>
    </location>
</feature>
<dbReference type="PANTHER" id="PTHR24243">
    <property type="entry name" value="G-PROTEIN COUPLED RECEPTOR"/>
    <property type="match status" value="1"/>
</dbReference>
<dbReference type="OrthoDB" id="9990906at2759"/>
<feature type="transmembrane region" description="Helical" evidence="9">
    <location>
        <begin position="195"/>
        <end position="217"/>
    </location>
</feature>
<proteinExistence type="inferred from homology"/>
<dbReference type="PROSITE" id="PS50262">
    <property type="entry name" value="G_PROTEIN_RECEP_F1_2"/>
    <property type="match status" value="1"/>
</dbReference>
<keyword evidence="2 8" id="KW-0812">Transmembrane</keyword>
<dbReference type="GO" id="GO:0004930">
    <property type="term" value="F:G protein-coupled receptor activity"/>
    <property type="evidence" value="ECO:0007669"/>
    <property type="project" value="UniProtKB-KW"/>
</dbReference>
<evidence type="ECO:0000313" key="14">
    <source>
        <dbReference type="Proteomes" id="UP000663832"/>
    </source>
</evidence>
<keyword evidence="5 9" id="KW-0472">Membrane</keyword>
<dbReference type="PRINTS" id="PR00237">
    <property type="entry name" value="GPCRRHODOPSN"/>
</dbReference>
<evidence type="ECO:0000256" key="3">
    <source>
        <dbReference type="ARBA" id="ARBA00022989"/>
    </source>
</evidence>
<dbReference type="CDD" id="cd14978">
    <property type="entry name" value="7tmA_FMRFamide_R-like"/>
    <property type="match status" value="1"/>
</dbReference>
<evidence type="ECO:0000256" key="5">
    <source>
        <dbReference type="ARBA" id="ARBA00023136"/>
    </source>
</evidence>
<feature type="transmembrane region" description="Helical" evidence="9">
    <location>
        <begin position="262"/>
        <end position="285"/>
    </location>
</feature>
<protein>
    <recommendedName>
        <fullName evidence="10">G-protein coupled receptors family 1 profile domain-containing protein</fullName>
    </recommendedName>
</protein>
<keyword evidence="6 8" id="KW-0675">Receptor</keyword>
<dbReference type="SUPFAM" id="SSF81321">
    <property type="entry name" value="Family A G protein-coupled receptor-like"/>
    <property type="match status" value="1"/>
</dbReference>
<dbReference type="EMBL" id="CAJNOM010000011">
    <property type="protein sequence ID" value="CAF0780719.1"/>
    <property type="molecule type" value="Genomic_DNA"/>
</dbReference>
<comment type="similarity">
    <text evidence="8">Belongs to the G-protein coupled receptor 1 family.</text>
</comment>
<evidence type="ECO:0000313" key="12">
    <source>
        <dbReference type="EMBL" id="CAF1433941.1"/>
    </source>
</evidence>
<evidence type="ECO:0000259" key="10">
    <source>
        <dbReference type="PROSITE" id="PS50262"/>
    </source>
</evidence>
<keyword evidence="3 9" id="KW-1133">Transmembrane helix</keyword>